<keyword evidence="4" id="KW-0808">Transferase</keyword>
<dbReference type="Pfam" id="PF00512">
    <property type="entry name" value="HisKA"/>
    <property type="match status" value="1"/>
</dbReference>
<dbReference type="SMART" id="SM00388">
    <property type="entry name" value="HisKA"/>
    <property type="match status" value="1"/>
</dbReference>
<evidence type="ECO:0000256" key="5">
    <source>
        <dbReference type="ARBA" id="ARBA00022741"/>
    </source>
</evidence>
<dbReference type="SUPFAM" id="SSF55785">
    <property type="entry name" value="PYP-like sensor domain (PAS domain)"/>
    <property type="match status" value="1"/>
</dbReference>
<evidence type="ECO:0000256" key="4">
    <source>
        <dbReference type="ARBA" id="ARBA00022679"/>
    </source>
</evidence>
<dbReference type="SUPFAM" id="SSF47384">
    <property type="entry name" value="Homodimeric domain of signal transducing histidine kinase"/>
    <property type="match status" value="1"/>
</dbReference>
<name>A0A937XAS0_UNCEI</name>
<feature type="region of interest" description="Disordered" evidence="9">
    <location>
        <begin position="519"/>
        <end position="566"/>
    </location>
</feature>
<keyword evidence="7" id="KW-0067">ATP-binding</keyword>
<keyword evidence="3" id="KW-0597">Phosphoprotein</keyword>
<dbReference type="EC" id="2.7.13.3" evidence="2"/>
<dbReference type="Pfam" id="PF08448">
    <property type="entry name" value="PAS_4"/>
    <property type="match status" value="1"/>
</dbReference>
<dbReference type="SMART" id="SM00091">
    <property type="entry name" value="PAS"/>
    <property type="match status" value="1"/>
</dbReference>
<dbReference type="SMART" id="SM00387">
    <property type="entry name" value="HATPase_c"/>
    <property type="match status" value="1"/>
</dbReference>
<dbReference type="PROSITE" id="PS50109">
    <property type="entry name" value="HIS_KIN"/>
    <property type="match status" value="1"/>
</dbReference>
<dbReference type="InterPro" id="IPR013656">
    <property type="entry name" value="PAS_4"/>
</dbReference>
<evidence type="ECO:0000256" key="3">
    <source>
        <dbReference type="ARBA" id="ARBA00022553"/>
    </source>
</evidence>
<dbReference type="InterPro" id="IPR005467">
    <property type="entry name" value="His_kinase_dom"/>
</dbReference>
<comment type="catalytic activity">
    <reaction evidence="1">
        <text>ATP + protein L-histidine = ADP + protein N-phospho-L-histidine.</text>
        <dbReference type="EC" id="2.7.13.3"/>
    </reaction>
</comment>
<dbReference type="Gene3D" id="3.30.565.10">
    <property type="entry name" value="Histidine kinase-like ATPase, C-terminal domain"/>
    <property type="match status" value="1"/>
</dbReference>
<dbReference type="InterPro" id="IPR004358">
    <property type="entry name" value="Sig_transdc_His_kin-like_C"/>
</dbReference>
<dbReference type="Gene3D" id="3.30.450.20">
    <property type="entry name" value="PAS domain"/>
    <property type="match status" value="1"/>
</dbReference>
<sequence length="566" mass="61461">MSGIGPGLSLGAMSARERAGGEEPPPGLEAERDALIAAAYGARARCLIVLDQEGVAHRMMGVLPAGRSGPRLLEALESPSLWQAVRSGTTYLGPQLAELTAVWAPDLLTDAHVRFFRDDDRPLGVVLLDEAPARRLAEIADRTVGLMLRESLQAQAVGALRDFARALMGLVGQGVLAIDEEGRVAYLNREGEEILGFDPGQAQGLDCTRVLRPAVGEKHPLLEGLSGRLRAVHLYVATPRGRDLPLAIDMRRVEGPRGDVRGLVALLRDLSDEQALDQHAQQRERLAVIGELAAGVAHEIRNPLTGIGNCAQVLQLRLAEDERNLKLADLILRESRRLDRIVTSLLGFARPGPPRLRAAVVEEIVDRVLDLERPGAERAGIRCERRVIGAIPPIYVDPEQIQQVLVNLARNAAQAMPDGGVLTFEVSVVRRRLQRRRGIGRRTGDRIRIVGEPPLVRFVRLRVQDTGAGIPAEILPRIFDPFFTTRAEGTGLGLSVSQTIVQEHGGFLSVQSVTGKGTSFDVDLPVERRQGGRREEDPAADGADRRGDEEPGGDEERRDDAPPGRG</sequence>
<dbReference type="InterPro" id="IPR003661">
    <property type="entry name" value="HisK_dim/P_dom"/>
</dbReference>
<feature type="domain" description="PAS" evidence="11">
    <location>
        <begin position="175"/>
        <end position="204"/>
    </location>
</feature>
<dbReference type="EMBL" id="VGIY01000060">
    <property type="protein sequence ID" value="MBM3316962.1"/>
    <property type="molecule type" value="Genomic_DNA"/>
</dbReference>
<keyword evidence="8" id="KW-0902">Two-component regulatory system</keyword>
<organism evidence="12 13">
    <name type="scientific">Eiseniibacteriota bacterium</name>
    <dbReference type="NCBI Taxonomy" id="2212470"/>
    <lineage>
        <taxon>Bacteria</taxon>
        <taxon>Candidatus Eiseniibacteriota</taxon>
    </lineage>
</organism>
<dbReference type="CDD" id="cd00130">
    <property type="entry name" value="PAS"/>
    <property type="match status" value="1"/>
</dbReference>
<protein>
    <recommendedName>
        <fullName evidence="2">histidine kinase</fullName>
        <ecNumber evidence="2">2.7.13.3</ecNumber>
    </recommendedName>
</protein>
<dbReference type="NCBIfam" id="TIGR00229">
    <property type="entry name" value="sensory_box"/>
    <property type="match status" value="1"/>
</dbReference>
<evidence type="ECO:0000256" key="1">
    <source>
        <dbReference type="ARBA" id="ARBA00000085"/>
    </source>
</evidence>
<dbReference type="CDD" id="cd00082">
    <property type="entry name" value="HisKA"/>
    <property type="match status" value="1"/>
</dbReference>
<dbReference type="AlphaFoldDB" id="A0A937XAS0"/>
<dbReference type="InterPro" id="IPR003594">
    <property type="entry name" value="HATPase_dom"/>
</dbReference>
<accession>A0A937XAS0</accession>
<dbReference type="SUPFAM" id="SSF55874">
    <property type="entry name" value="ATPase domain of HSP90 chaperone/DNA topoisomerase II/histidine kinase"/>
    <property type="match status" value="1"/>
</dbReference>
<feature type="compositionally biased region" description="Basic and acidic residues" evidence="9">
    <location>
        <begin position="525"/>
        <end position="566"/>
    </location>
</feature>
<dbReference type="PRINTS" id="PR00344">
    <property type="entry name" value="BCTRLSENSOR"/>
</dbReference>
<evidence type="ECO:0000256" key="2">
    <source>
        <dbReference type="ARBA" id="ARBA00012438"/>
    </source>
</evidence>
<proteinExistence type="predicted"/>
<evidence type="ECO:0000313" key="13">
    <source>
        <dbReference type="Proteomes" id="UP000748308"/>
    </source>
</evidence>
<dbReference type="InterPro" id="IPR036097">
    <property type="entry name" value="HisK_dim/P_sf"/>
</dbReference>
<dbReference type="InterPro" id="IPR036890">
    <property type="entry name" value="HATPase_C_sf"/>
</dbReference>
<dbReference type="GO" id="GO:0000155">
    <property type="term" value="F:phosphorelay sensor kinase activity"/>
    <property type="evidence" value="ECO:0007669"/>
    <property type="project" value="InterPro"/>
</dbReference>
<evidence type="ECO:0000259" key="10">
    <source>
        <dbReference type="PROSITE" id="PS50109"/>
    </source>
</evidence>
<feature type="domain" description="Histidine kinase" evidence="10">
    <location>
        <begin position="295"/>
        <end position="528"/>
    </location>
</feature>
<dbReference type="Gene3D" id="1.10.287.130">
    <property type="match status" value="1"/>
</dbReference>
<dbReference type="PANTHER" id="PTHR43065">
    <property type="entry name" value="SENSOR HISTIDINE KINASE"/>
    <property type="match status" value="1"/>
</dbReference>
<evidence type="ECO:0000256" key="9">
    <source>
        <dbReference type="SAM" id="MobiDB-lite"/>
    </source>
</evidence>
<reference evidence="12" key="1">
    <citation type="submission" date="2019-03" db="EMBL/GenBank/DDBJ databases">
        <title>Lake Tanganyika Metagenome-Assembled Genomes (MAGs).</title>
        <authorList>
            <person name="Tran P."/>
        </authorList>
    </citation>
    <scope>NUCLEOTIDE SEQUENCE</scope>
    <source>
        <strain evidence="12">M_DeepCast_400m_m2_100</strain>
    </source>
</reference>
<dbReference type="GO" id="GO:0005524">
    <property type="term" value="F:ATP binding"/>
    <property type="evidence" value="ECO:0007669"/>
    <property type="project" value="UniProtKB-KW"/>
</dbReference>
<comment type="caution">
    <text evidence="12">The sequence shown here is derived from an EMBL/GenBank/DDBJ whole genome shotgun (WGS) entry which is preliminary data.</text>
</comment>
<dbReference type="PANTHER" id="PTHR43065:SF10">
    <property type="entry name" value="PEROXIDE STRESS-ACTIVATED HISTIDINE KINASE MAK3"/>
    <property type="match status" value="1"/>
</dbReference>
<evidence type="ECO:0000259" key="11">
    <source>
        <dbReference type="PROSITE" id="PS50112"/>
    </source>
</evidence>
<evidence type="ECO:0000256" key="7">
    <source>
        <dbReference type="ARBA" id="ARBA00022840"/>
    </source>
</evidence>
<evidence type="ECO:0000256" key="8">
    <source>
        <dbReference type="ARBA" id="ARBA00023012"/>
    </source>
</evidence>
<dbReference type="PROSITE" id="PS50112">
    <property type="entry name" value="PAS"/>
    <property type="match status" value="1"/>
</dbReference>
<keyword evidence="5" id="KW-0547">Nucleotide-binding</keyword>
<keyword evidence="6" id="KW-0418">Kinase</keyword>
<evidence type="ECO:0000313" key="12">
    <source>
        <dbReference type="EMBL" id="MBM3316962.1"/>
    </source>
</evidence>
<dbReference type="InterPro" id="IPR035965">
    <property type="entry name" value="PAS-like_dom_sf"/>
</dbReference>
<dbReference type="Proteomes" id="UP000748308">
    <property type="component" value="Unassembled WGS sequence"/>
</dbReference>
<gene>
    <name evidence="12" type="ORF">FJY75_03825</name>
</gene>
<dbReference type="Pfam" id="PF02518">
    <property type="entry name" value="HATPase_c"/>
    <property type="match status" value="1"/>
</dbReference>
<dbReference type="InterPro" id="IPR000014">
    <property type="entry name" value="PAS"/>
</dbReference>
<evidence type="ECO:0000256" key="6">
    <source>
        <dbReference type="ARBA" id="ARBA00022777"/>
    </source>
</evidence>